<keyword evidence="2" id="KW-0413">Isomerase</keyword>
<evidence type="ECO:0000256" key="1">
    <source>
        <dbReference type="ARBA" id="ARBA00007673"/>
    </source>
</evidence>
<dbReference type="Gene3D" id="3.10.310.10">
    <property type="entry name" value="Diaminopimelate Epimerase, Chain A, domain 1"/>
    <property type="match status" value="2"/>
</dbReference>
<dbReference type="GO" id="GO:0008483">
    <property type="term" value="F:transaminase activity"/>
    <property type="evidence" value="ECO:0007669"/>
    <property type="project" value="UniProtKB-KW"/>
</dbReference>
<dbReference type="EMBL" id="CP093443">
    <property type="protein sequence ID" value="UVI36891.1"/>
    <property type="molecule type" value="Genomic_DNA"/>
</dbReference>
<dbReference type="Pfam" id="PF04303">
    <property type="entry name" value="PrpF"/>
    <property type="match status" value="1"/>
</dbReference>
<reference evidence="3" key="1">
    <citation type="submission" date="2022-03" db="EMBL/GenBank/DDBJ databases">
        <title>Brevibacterium spongiae sp. nov., isolated from marine sponge.</title>
        <authorList>
            <person name="Li Z."/>
            <person name="Zhang M."/>
        </authorList>
    </citation>
    <scope>NUCLEOTIDE SEQUENCE</scope>
    <source>
        <strain evidence="3">WHS-Z9</strain>
    </source>
</reference>
<dbReference type="SUPFAM" id="SSF54506">
    <property type="entry name" value="Diaminopimelate epimerase-like"/>
    <property type="match status" value="2"/>
</dbReference>
<keyword evidence="3" id="KW-0808">Transferase</keyword>
<dbReference type="PANTHER" id="PTHR43709">
    <property type="entry name" value="ACONITATE ISOMERASE-RELATED"/>
    <property type="match status" value="1"/>
</dbReference>
<comment type="similarity">
    <text evidence="1">Belongs to the PrpF family.</text>
</comment>
<gene>
    <name evidence="3" type="ORF">L1F31_04340</name>
</gene>
<organism evidence="3 4">
    <name type="scientific">Brevibacterium spongiae</name>
    <dbReference type="NCBI Taxonomy" id="2909672"/>
    <lineage>
        <taxon>Bacteria</taxon>
        <taxon>Bacillati</taxon>
        <taxon>Actinomycetota</taxon>
        <taxon>Actinomycetes</taxon>
        <taxon>Micrococcales</taxon>
        <taxon>Brevibacteriaceae</taxon>
        <taxon>Brevibacterium</taxon>
    </lineage>
</organism>
<dbReference type="PANTHER" id="PTHR43709:SF2">
    <property type="entry name" value="DUF453 DOMAIN PROTEIN (AFU_ORTHOLOGUE AFUA_6G00360)"/>
    <property type="match status" value="1"/>
</dbReference>
<proteinExistence type="inferred from homology"/>
<name>A0ABY5SV24_9MICO</name>
<dbReference type="Proteomes" id="UP001064879">
    <property type="component" value="Chromosome"/>
</dbReference>
<keyword evidence="3" id="KW-0032">Aminotransferase</keyword>
<evidence type="ECO:0000313" key="3">
    <source>
        <dbReference type="EMBL" id="UVI36891.1"/>
    </source>
</evidence>
<evidence type="ECO:0000313" key="4">
    <source>
        <dbReference type="Proteomes" id="UP001064879"/>
    </source>
</evidence>
<keyword evidence="4" id="KW-1185">Reference proteome</keyword>
<accession>A0ABY5SV24</accession>
<evidence type="ECO:0000256" key="2">
    <source>
        <dbReference type="ARBA" id="ARBA00023235"/>
    </source>
</evidence>
<protein>
    <submittedName>
        <fullName evidence="3">Acetylornithine aminotransferase</fullName>
    </submittedName>
</protein>
<dbReference type="RefSeq" id="WP_265419456.1">
    <property type="nucleotide sequence ID" value="NZ_CP093443.1"/>
</dbReference>
<dbReference type="InterPro" id="IPR007400">
    <property type="entry name" value="PrpF-like"/>
</dbReference>
<sequence>MTRWIDAAFVRGGTSKGLFFREDALPPVGDGGDTSARDAIFCSALGSPDSFGRQLDGMGGGISSLSKVMVVAASARDGVDLDFTFGQVSVAEADVDYSGNCGNLSSGVVPFALSVGLVTAADGWHVFRLFNTNTAKFVDVGLNVVGGQAEVDGELVLPGVNGTGAPVELIYPDPAGSRTSGLLPTGQVSESINADGRMFDVSLVDATLPVVIVPAAAVGLNGDESPEEIDANAPSMRVIADLRRNAAVRMGLCASPEEAPQVVPKVAIVAPPMPTRLLDGTTLATDSADVVVRMISMGQTHKAVPGTGAMCLAAAAQVPGTIINVIIERSRAGDGSGSGAGNGSEDVGAAVSPEVRLGTPSGVVTAAAVRADDGSVTAASLFRTARVLMRGQVAVRD</sequence>